<dbReference type="Proteomes" id="UP000037084">
    <property type="component" value="Unassembled WGS sequence"/>
</dbReference>
<keyword evidence="1" id="KW-1133">Transmembrane helix</keyword>
<reference evidence="3" key="1">
    <citation type="submission" date="2015-07" db="EMBL/GenBank/DDBJ databases">
        <authorList>
            <consortium name="Consortium for Microbial Forensics and Genomics (microFORGE)"/>
            <person name="Knight B.M."/>
            <person name="Roberts D.P."/>
            <person name="Lin D."/>
            <person name="Hari K."/>
            <person name="Fletcher J."/>
            <person name="Melcher U."/>
            <person name="Blagden T."/>
            <person name="Winegar R.A."/>
        </authorList>
    </citation>
    <scope>NUCLEOTIDE SEQUENCE [LARGE SCALE GENOMIC DNA]</scope>
    <source>
        <strain evidence="3">NRRL B-1447</strain>
    </source>
</reference>
<feature type="transmembrane region" description="Helical" evidence="1">
    <location>
        <begin position="21"/>
        <end position="44"/>
    </location>
</feature>
<keyword evidence="1" id="KW-0472">Membrane</keyword>
<gene>
    <name evidence="2" type="ORF">ADK75_34195</name>
</gene>
<comment type="caution">
    <text evidence="2">The sequence shown here is derived from an EMBL/GenBank/DDBJ whole genome shotgun (WGS) entry which is preliminary data.</text>
</comment>
<name>A0A0L8M3A2_STRVG</name>
<evidence type="ECO:0000313" key="3">
    <source>
        <dbReference type="Proteomes" id="UP000037084"/>
    </source>
</evidence>
<dbReference type="PATRIC" id="fig|1961.12.peg.7532"/>
<organism evidence="2 3">
    <name type="scientific">Streptomyces virginiae</name>
    <name type="common">Streptomyces cinnamonensis</name>
    <dbReference type="NCBI Taxonomy" id="1961"/>
    <lineage>
        <taxon>Bacteria</taxon>
        <taxon>Bacillati</taxon>
        <taxon>Actinomycetota</taxon>
        <taxon>Actinomycetes</taxon>
        <taxon>Kitasatosporales</taxon>
        <taxon>Streptomycetaceae</taxon>
        <taxon>Streptomyces</taxon>
    </lineage>
</organism>
<dbReference type="EMBL" id="LGUV01000377">
    <property type="protein sequence ID" value="KOG44814.1"/>
    <property type="molecule type" value="Genomic_DNA"/>
</dbReference>
<keyword evidence="1" id="KW-0812">Transmembrane</keyword>
<evidence type="ECO:0000256" key="1">
    <source>
        <dbReference type="SAM" id="Phobius"/>
    </source>
</evidence>
<accession>A0A0L8M3A2</accession>
<dbReference type="AlphaFoldDB" id="A0A0L8M3A2"/>
<sequence>MVLDLRLGEVVRIISVKVSSIYLTAVASVVLAMGVQAVSGPVVAQASVQSVSAAANEGEAPIPVATPEDDQWT</sequence>
<proteinExistence type="predicted"/>
<evidence type="ECO:0000313" key="2">
    <source>
        <dbReference type="EMBL" id="KOG44814.1"/>
    </source>
</evidence>
<protein>
    <submittedName>
        <fullName evidence="2">Uncharacterized protein</fullName>
    </submittedName>
</protein>